<keyword evidence="6 8" id="KW-0408">Iron</keyword>
<evidence type="ECO:0000256" key="9">
    <source>
        <dbReference type="RuleBase" id="RU000461"/>
    </source>
</evidence>
<evidence type="ECO:0000256" key="5">
    <source>
        <dbReference type="ARBA" id="ARBA00023002"/>
    </source>
</evidence>
<evidence type="ECO:0000256" key="4">
    <source>
        <dbReference type="ARBA" id="ARBA00022723"/>
    </source>
</evidence>
<dbReference type="InterPro" id="IPR001128">
    <property type="entry name" value="Cyt_P450"/>
</dbReference>
<comment type="cofactor">
    <cofactor evidence="1 8">
        <name>heme</name>
        <dbReference type="ChEBI" id="CHEBI:30413"/>
    </cofactor>
</comment>
<dbReference type="InterPro" id="IPR002401">
    <property type="entry name" value="Cyt_P450_E_grp-I"/>
</dbReference>
<gene>
    <name evidence="10" type="ORF">RRF57_011783</name>
</gene>
<evidence type="ECO:0000256" key="8">
    <source>
        <dbReference type="PIRSR" id="PIRSR602401-1"/>
    </source>
</evidence>
<keyword evidence="8 9" id="KW-0349">Heme</keyword>
<dbReference type="PANTHER" id="PTHR46206:SF6">
    <property type="entry name" value="CYTOCHROME P450 MONOOXYGENASE AN1598-RELATED"/>
    <property type="match status" value="1"/>
</dbReference>
<name>A0AAN7UZX9_9PEZI</name>
<dbReference type="InterPro" id="IPR036396">
    <property type="entry name" value="Cyt_P450_sf"/>
</dbReference>
<dbReference type="EMBL" id="JAWHQM010000062">
    <property type="protein sequence ID" value="KAK5636071.1"/>
    <property type="molecule type" value="Genomic_DNA"/>
</dbReference>
<dbReference type="GO" id="GO:0016705">
    <property type="term" value="F:oxidoreductase activity, acting on paired donors, with incorporation or reduction of molecular oxygen"/>
    <property type="evidence" value="ECO:0007669"/>
    <property type="project" value="InterPro"/>
</dbReference>
<evidence type="ECO:0000256" key="7">
    <source>
        <dbReference type="ARBA" id="ARBA00023033"/>
    </source>
</evidence>
<keyword evidence="7 9" id="KW-0503">Monooxygenase</keyword>
<comment type="caution">
    <text evidence="10">The sequence shown here is derived from an EMBL/GenBank/DDBJ whole genome shotgun (WGS) entry which is preliminary data.</text>
</comment>
<dbReference type="Gene3D" id="1.10.630.10">
    <property type="entry name" value="Cytochrome P450"/>
    <property type="match status" value="1"/>
</dbReference>
<feature type="binding site" description="axial binding residue" evidence="8">
    <location>
        <position position="420"/>
    </location>
    <ligand>
        <name>heme</name>
        <dbReference type="ChEBI" id="CHEBI:30413"/>
    </ligand>
    <ligandPart>
        <name>Fe</name>
        <dbReference type="ChEBI" id="CHEBI:18248"/>
    </ligandPart>
</feature>
<dbReference type="PRINTS" id="PR00463">
    <property type="entry name" value="EP450I"/>
</dbReference>
<accession>A0AAN7UZX9</accession>
<dbReference type="GO" id="GO:0016020">
    <property type="term" value="C:membrane"/>
    <property type="evidence" value="ECO:0007669"/>
    <property type="project" value="UniProtKB-SubCell"/>
</dbReference>
<dbReference type="InterPro" id="IPR017972">
    <property type="entry name" value="Cyt_P450_CS"/>
</dbReference>
<dbReference type="PROSITE" id="PS00086">
    <property type="entry name" value="CYTOCHROME_P450"/>
    <property type="match status" value="1"/>
</dbReference>
<dbReference type="Proteomes" id="UP001305414">
    <property type="component" value="Unassembled WGS sequence"/>
</dbReference>
<organism evidence="10 11">
    <name type="scientific">Xylaria bambusicola</name>
    <dbReference type="NCBI Taxonomy" id="326684"/>
    <lineage>
        <taxon>Eukaryota</taxon>
        <taxon>Fungi</taxon>
        <taxon>Dikarya</taxon>
        <taxon>Ascomycota</taxon>
        <taxon>Pezizomycotina</taxon>
        <taxon>Sordariomycetes</taxon>
        <taxon>Xylariomycetidae</taxon>
        <taxon>Xylariales</taxon>
        <taxon>Xylariaceae</taxon>
        <taxon>Xylaria</taxon>
    </lineage>
</organism>
<reference evidence="10 11" key="1">
    <citation type="submission" date="2023-10" db="EMBL/GenBank/DDBJ databases">
        <title>Draft genome sequence of Xylaria bambusicola isolate GMP-LS, the root and basal stem rot pathogen of sugarcane in Indonesia.</title>
        <authorList>
            <person name="Selvaraj P."/>
            <person name="Muralishankar V."/>
            <person name="Muruganantham S."/>
            <person name="Sp S."/>
            <person name="Haryani S."/>
            <person name="Lau K.J.X."/>
            <person name="Naqvi N.I."/>
        </authorList>
    </citation>
    <scope>NUCLEOTIDE SEQUENCE [LARGE SCALE GENOMIC DNA]</scope>
    <source>
        <strain evidence="10">GMP-LS</strain>
    </source>
</reference>
<dbReference type="AlphaFoldDB" id="A0AAN7UZX9"/>
<evidence type="ECO:0000256" key="2">
    <source>
        <dbReference type="ARBA" id="ARBA00004167"/>
    </source>
</evidence>
<evidence type="ECO:0000313" key="10">
    <source>
        <dbReference type="EMBL" id="KAK5636071.1"/>
    </source>
</evidence>
<dbReference type="SUPFAM" id="SSF48264">
    <property type="entry name" value="Cytochrome P450"/>
    <property type="match status" value="1"/>
</dbReference>
<dbReference type="Pfam" id="PF00067">
    <property type="entry name" value="p450"/>
    <property type="match status" value="1"/>
</dbReference>
<keyword evidence="11" id="KW-1185">Reference proteome</keyword>
<comment type="subcellular location">
    <subcellularLocation>
        <location evidence="2">Membrane</location>
        <topology evidence="2">Single-pass membrane protein</topology>
    </subcellularLocation>
</comment>
<keyword evidence="4 8" id="KW-0479">Metal-binding</keyword>
<dbReference type="CDD" id="cd11041">
    <property type="entry name" value="CYP503A1-like"/>
    <property type="match status" value="1"/>
</dbReference>
<dbReference type="GO" id="GO:0020037">
    <property type="term" value="F:heme binding"/>
    <property type="evidence" value="ECO:0007669"/>
    <property type="project" value="InterPro"/>
</dbReference>
<evidence type="ECO:0008006" key="12">
    <source>
        <dbReference type="Google" id="ProtNLM"/>
    </source>
</evidence>
<protein>
    <recommendedName>
        <fullName evidence="12">Cytochrome P450</fullName>
    </recommendedName>
</protein>
<evidence type="ECO:0000256" key="3">
    <source>
        <dbReference type="ARBA" id="ARBA00010617"/>
    </source>
</evidence>
<dbReference type="PANTHER" id="PTHR46206">
    <property type="entry name" value="CYTOCHROME P450"/>
    <property type="match status" value="1"/>
</dbReference>
<proteinExistence type="inferred from homology"/>
<dbReference type="GO" id="GO:0005506">
    <property type="term" value="F:iron ion binding"/>
    <property type="evidence" value="ECO:0007669"/>
    <property type="project" value="InterPro"/>
</dbReference>
<sequence length="480" mass="54647">MVSRKARKFNIPGIPVITGPRFGDFRISLKEAQEKYPDQPFMAAFFDPTVIIPSHCVEELRNIPDTHVSATGNMATRFSTALAGSGDLSKELAACVKYDVPRAVDSFFPYLQEEIKHSGNQVLPCSETWTRIEVQQDLVQIVGHVIGRFVVGAPLNRSQDWLKASIDHAISVIMFSFWLRQFPEFLRHYIAPIMPYKRKLEQSKQVIKASVQPLIEKQRTANTSSKASSESGRLVQWLLERYDQSESPQFIQSQIIKDHNTLCFAAIHGPNVLLVQALIDLASYPQYITLLREEIDRELSQNPFEEWTNETIDRLEFMDAFCKESSRMNPQSVSKLPLAWFRKTHQPITLSTGHVIPEDTLIAAMNPLFTLKDFPEMEDPEKFHPERWMKDRSNPHPDANFRFGSTTLDSLTFGYGRHACPGRSFGTAIVKDVLAYILSRWDVRLGGGQTGRPDNIYMDFQTMPPVPPLGNVYLELKARS</sequence>
<evidence type="ECO:0000313" key="11">
    <source>
        <dbReference type="Proteomes" id="UP001305414"/>
    </source>
</evidence>
<evidence type="ECO:0000256" key="1">
    <source>
        <dbReference type="ARBA" id="ARBA00001971"/>
    </source>
</evidence>
<comment type="similarity">
    <text evidence="3 9">Belongs to the cytochrome P450 family.</text>
</comment>
<evidence type="ECO:0000256" key="6">
    <source>
        <dbReference type="ARBA" id="ARBA00023004"/>
    </source>
</evidence>
<dbReference type="GO" id="GO:0004497">
    <property type="term" value="F:monooxygenase activity"/>
    <property type="evidence" value="ECO:0007669"/>
    <property type="project" value="UniProtKB-KW"/>
</dbReference>
<keyword evidence="5 9" id="KW-0560">Oxidoreductase</keyword>